<dbReference type="PANTHER" id="PTHR44858:SF1">
    <property type="entry name" value="UDP-N-ACETYLGLUCOSAMINE--PEPTIDE N-ACETYLGLUCOSAMINYLTRANSFERASE SPINDLY-RELATED"/>
    <property type="match status" value="1"/>
</dbReference>
<evidence type="ECO:0000313" key="6">
    <source>
        <dbReference type="Proteomes" id="UP001319883"/>
    </source>
</evidence>
<accession>A0ABS7WZS4</accession>
<dbReference type="EMBL" id="JAGXFD010000001">
    <property type="protein sequence ID" value="MBZ9567659.1"/>
    <property type="molecule type" value="Genomic_DNA"/>
</dbReference>
<reference evidence="5 6" key="1">
    <citation type="submission" date="2021-05" db="EMBL/GenBank/DDBJ databases">
        <title>Petroleum and Energy Research Collection (APPE): ex situ preservation of microbial diversity associated with the oil industry and exploitation of its biotechnological potential.</title>
        <authorList>
            <person name="Paixao C.T.M."/>
            <person name="Gomes M.B."/>
            <person name="Oliveira V.M."/>
        </authorList>
    </citation>
    <scope>NUCLEOTIDE SEQUENCE [LARGE SCALE GENOMIC DNA]</scope>
    <source>
        <strain evidence="5 6">LIT2</strain>
    </source>
</reference>
<dbReference type="Proteomes" id="UP001319883">
    <property type="component" value="Unassembled WGS sequence"/>
</dbReference>
<evidence type="ECO:0000256" key="2">
    <source>
        <dbReference type="ARBA" id="ARBA00022803"/>
    </source>
</evidence>
<dbReference type="NCBIfam" id="TIGR02521">
    <property type="entry name" value="type_IV_pilW"/>
    <property type="match status" value="1"/>
</dbReference>
<dbReference type="PROSITE" id="PS50005">
    <property type="entry name" value="TPR"/>
    <property type="match status" value="3"/>
</dbReference>
<feature type="repeat" description="TPR" evidence="3">
    <location>
        <begin position="78"/>
        <end position="111"/>
    </location>
</feature>
<evidence type="ECO:0000313" key="5">
    <source>
        <dbReference type="EMBL" id="MBZ9567659.1"/>
    </source>
</evidence>
<feature type="signal peptide" evidence="4">
    <location>
        <begin position="1"/>
        <end position="29"/>
    </location>
</feature>
<dbReference type="InterPro" id="IPR011990">
    <property type="entry name" value="TPR-like_helical_dom_sf"/>
</dbReference>
<dbReference type="SUPFAM" id="SSF48452">
    <property type="entry name" value="TPR-like"/>
    <property type="match status" value="1"/>
</dbReference>
<dbReference type="Pfam" id="PF13424">
    <property type="entry name" value="TPR_12"/>
    <property type="match status" value="1"/>
</dbReference>
<dbReference type="RefSeq" id="WP_163647762.1">
    <property type="nucleotide sequence ID" value="NZ_JAGXFD010000001.1"/>
</dbReference>
<dbReference type="SMART" id="SM00028">
    <property type="entry name" value="TPR"/>
    <property type="match status" value="3"/>
</dbReference>
<keyword evidence="6" id="KW-1185">Reference proteome</keyword>
<dbReference type="PANTHER" id="PTHR44858">
    <property type="entry name" value="TETRATRICOPEPTIDE REPEAT PROTEIN 6"/>
    <property type="match status" value="1"/>
</dbReference>
<feature type="chain" id="PRO_5047173839" evidence="4">
    <location>
        <begin position="30"/>
        <end position="249"/>
    </location>
</feature>
<evidence type="ECO:0000256" key="4">
    <source>
        <dbReference type="SAM" id="SignalP"/>
    </source>
</evidence>
<feature type="repeat" description="TPR" evidence="3">
    <location>
        <begin position="44"/>
        <end position="77"/>
    </location>
</feature>
<keyword evidence="2 3" id="KW-0802">TPR repeat</keyword>
<keyword evidence="1" id="KW-0677">Repeat</keyword>
<dbReference type="InterPro" id="IPR019734">
    <property type="entry name" value="TPR_rpt"/>
</dbReference>
<dbReference type="InterPro" id="IPR050498">
    <property type="entry name" value="Ycf3"/>
</dbReference>
<organism evidence="5 6">
    <name type="scientific">Modicisalibacter tunisiensis</name>
    <dbReference type="NCBI Taxonomy" id="390637"/>
    <lineage>
        <taxon>Bacteria</taxon>
        <taxon>Pseudomonadati</taxon>
        <taxon>Pseudomonadota</taxon>
        <taxon>Gammaproteobacteria</taxon>
        <taxon>Oceanospirillales</taxon>
        <taxon>Halomonadaceae</taxon>
        <taxon>Modicisalibacter</taxon>
    </lineage>
</organism>
<dbReference type="PROSITE" id="PS51257">
    <property type="entry name" value="PROKAR_LIPOPROTEIN"/>
    <property type="match status" value="1"/>
</dbReference>
<evidence type="ECO:0000256" key="3">
    <source>
        <dbReference type="PROSITE-ProRule" id="PRU00339"/>
    </source>
</evidence>
<proteinExistence type="predicted"/>
<keyword evidence="4" id="KW-0732">Signal</keyword>
<sequence length="249" mass="27348">MIRRQHSSFAPLLGAALCGMLWLSGCATSAPAGLEGGADPSQAAELNVTMGLEYMQKGNLPRARRKLDKALSIAPDDPDALQASALLYQRQGEPELARRFFKRALQAAPDFTRARNNYAAFLYARGDTAEACTQLEHATQDIHYDNRAQLFTNLGRCQRRLGRNEAALQSLNKAQTIDPRYAPSYLALAGALHDQGEETRAWEALQRFIRLAGTTPESLRLAKQIASARGDAATAAFYSRQLNASRRDP</sequence>
<gene>
    <name evidence="5" type="primary">pilW</name>
    <name evidence="5" type="ORF">KGQ91_08180</name>
</gene>
<dbReference type="Gene3D" id="1.25.40.10">
    <property type="entry name" value="Tetratricopeptide repeat domain"/>
    <property type="match status" value="1"/>
</dbReference>
<evidence type="ECO:0000256" key="1">
    <source>
        <dbReference type="ARBA" id="ARBA00022737"/>
    </source>
</evidence>
<dbReference type="InterPro" id="IPR013360">
    <property type="entry name" value="Pilus_4_PilW"/>
</dbReference>
<comment type="caution">
    <text evidence="5">The sequence shown here is derived from an EMBL/GenBank/DDBJ whole genome shotgun (WGS) entry which is preliminary data.</text>
</comment>
<name>A0ABS7WZS4_9GAMM</name>
<feature type="repeat" description="TPR" evidence="3">
    <location>
        <begin position="148"/>
        <end position="181"/>
    </location>
</feature>
<dbReference type="Pfam" id="PF13414">
    <property type="entry name" value="TPR_11"/>
    <property type="match status" value="1"/>
</dbReference>
<protein>
    <submittedName>
        <fullName evidence="5">Type IV pilus biogenesis/stability protein PilW</fullName>
    </submittedName>
</protein>